<feature type="region of interest" description="Disordered" evidence="1">
    <location>
        <begin position="30"/>
        <end position="58"/>
    </location>
</feature>
<accession>H1VP14</accession>
<sequence length="58" mass="5977">DDRAGCCANWGHSRNGDGAGYRVTARVRDSGGDIRSGLNGSRSGQNDSTGCCADRSNS</sequence>
<dbReference type="AlphaFoldDB" id="H1VP14"/>
<dbReference type="Proteomes" id="UP000007174">
    <property type="component" value="Unassembled WGS sequence"/>
</dbReference>
<evidence type="ECO:0000313" key="3">
    <source>
        <dbReference type="Proteomes" id="UP000007174"/>
    </source>
</evidence>
<gene>
    <name evidence="2" type="ORF">CH063_12089</name>
</gene>
<reference evidence="3" key="1">
    <citation type="journal article" date="2012" name="Nat. Genet.">
        <title>Lifestyle transitions in plant pathogenic Colletotrichum fungi deciphered by genome and transcriptome analyses.</title>
        <authorList>
            <person name="O'Connell R.J."/>
            <person name="Thon M.R."/>
            <person name="Hacquard S."/>
            <person name="Amyotte S.G."/>
            <person name="Kleemann J."/>
            <person name="Torres M.F."/>
            <person name="Damm U."/>
            <person name="Buiate E.A."/>
            <person name="Epstein L."/>
            <person name="Alkan N."/>
            <person name="Altmueller J."/>
            <person name="Alvarado-Balderrama L."/>
            <person name="Bauser C.A."/>
            <person name="Becker C."/>
            <person name="Birren B.W."/>
            <person name="Chen Z."/>
            <person name="Choi J."/>
            <person name="Crouch J.A."/>
            <person name="Duvick J.P."/>
            <person name="Farman M.A."/>
            <person name="Gan P."/>
            <person name="Heiman D."/>
            <person name="Henrissat B."/>
            <person name="Howard R.J."/>
            <person name="Kabbage M."/>
            <person name="Koch C."/>
            <person name="Kracher B."/>
            <person name="Kubo Y."/>
            <person name="Law A.D."/>
            <person name="Lebrun M.-H."/>
            <person name="Lee Y.-H."/>
            <person name="Miyara I."/>
            <person name="Moore N."/>
            <person name="Neumann U."/>
            <person name="Nordstroem K."/>
            <person name="Panaccione D.G."/>
            <person name="Panstruga R."/>
            <person name="Place M."/>
            <person name="Proctor R.H."/>
            <person name="Prusky D."/>
            <person name="Rech G."/>
            <person name="Reinhardt R."/>
            <person name="Rollins J.A."/>
            <person name="Rounsley S."/>
            <person name="Schardl C.L."/>
            <person name="Schwartz D.C."/>
            <person name="Shenoy N."/>
            <person name="Shirasu K."/>
            <person name="Sikhakolli U.R."/>
            <person name="Stueber K."/>
            <person name="Sukno S.A."/>
            <person name="Sweigard J.A."/>
            <person name="Takano Y."/>
            <person name="Takahara H."/>
            <person name="Trail F."/>
            <person name="van der Does H.C."/>
            <person name="Voll L.M."/>
            <person name="Will I."/>
            <person name="Young S."/>
            <person name="Zeng Q."/>
            <person name="Zhang J."/>
            <person name="Zhou S."/>
            <person name="Dickman M.B."/>
            <person name="Schulze-Lefert P."/>
            <person name="Ver Loren van Themaat E."/>
            <person name="Ma L.-J."/>
            <person name="Vaillancourt L.J."/>
        </authorList>
    </citation>
    <scope>NUCLEOTIDE SEQUENCE [LARGE SCALE GENOMIC DNA]</scope>
    <source>
        <strain evidence="3">IMI 349063</strain>
    </source>
</reference>
<feature type="non-terminal residue" evidence="2">
    <location>
        <position position="1"/>
    </location>
</feature>
<proteinExistence type="predicted"/>
<dbReference type="EMBL" id="CACQ02005061">
    <property type="protein sequence ID" value="CCF41968.1"/>
    <property type="molecule type" value="Genomic_DNA"/>
</dbReference>
<organism evidence="2 3">
    <name type="scientific">Colletotrichum higginsianum (strain IMI 349063)</name>
    <name type="common">Crucifer anthracnose fungus</name>
    <dbReference type="NCBI Taxonomy" id="759273"/>
    <lineage>
        <taxon>Eukaryota</taxon>
        <taxon>Fungi</taxon>
        <taxon>Dikarya</taxon>
        <taxon>Ascomycota</taxon>
        <taxon>Pezizomycotina</taxon>
        <taxon>Sordariomycetes</taxon>
        <taxon>Hypocreomycetidae</taxon>
        <taxon>Glomerellales</taxon>
        <taxon>Glomerellaceae</taxon>
        <taxon>Colletotrichum</taxon>
        <taxon>Colletotrichum destructivum species complex</taxon>
    </lineage>
</organism>
<name>H1VP14_COLHI</name>
<evidence type="ECO:0000313" key="2">
    <source>
        <dbReference type="EMBL" id="CCF41968.1"/>
    </source>
</evidence>
<dbReference type="HOGENOM" id="CLU_2984454_0_0_1"/>
<protein>
    <submittedName>
        <fullName evidence="2">Uncharacterized protein</fullName>
    </submittedName>
</protein>
<feature type="compositionally biased region" description="Polar residues" evidence="1">
    <location>
        <begin position="38"/>
        <end position="58"/>
    </location>
</feature>
<evidence type="ECO:0000256" key="1">
    <source>
        <dbReference type="SAM" id="MobiDB-lite"/>
    </source>
</evidence>